<dbReference type="EMBL" id="VSSQ01008226">
    <property type="protein sequence ID" value="MPM38264.1"/>
    <property type="molecule type" value="Genomic_DNA"/>
</dbReference>
<dbReference type="AlphaFoldDB" id="A0A644ZKH7"/>
<name>A0A644ZKH7_9ZZZZ</name>
<sequence>MILSNIPASVIIPKNNTENKNRHAVGDVPATPASINSPTSLIVKVPVNTNITAVIVDAVIKANDGIVKLLNNKNITIPIVKNPITPSIVSLILISSI</sequence>
<reference evidence="1" key="1">
    <citation type="submission" date="2019-08" db="EMBL/GenBank/DDBJ databases">
        <authorList>
            <person name="Kucharzyk K."/>
            <person name="Murdoch R.W."/>
            <person name="Higgins S."/>
            <person name="Loffler F."/>
        </authorList>
    </citation>
    <scope>NUCLEOTIDE SEQUENCE</scope>
</reference>
<comment type="caution">
    <text evidence="1">The sequence shown here is derived from an EMBL/GenBank/DDBJ whole genome shotgun (WGS) entry which is preliminary data.</text>
</comment>
<gene>
    <name evidence="1" type="ORF">SDC9_84893</name>
</gene>
<evidence type="ECO:0000313" key="1">
    <source>
        <dbReference type="EMBL" id="MPM38264.1"/>
    </source>
</evidence>
<proteinExistence type="predicted"/>
<accession>A0A644ZKH7</accession>
<organism evidence="1">
    <name type="scientific">bioreactor metagenome</name>
    <dbReference type="NCBI Taxonomy" id="1076179"/>
    <lineage>
        <taxon>unclassified sequences</taxon>
        <taxon>metagenomes</taxon>
        <taxon>ecological metagenomes</taxon>
    </lineage>
</organism>
<protein>
    <submittedName>
        <fullName evidence="1">Uncharacterized protein</fullName>
    </submittedName>
</protein>